<name>A0ABZ1Z133_9NOCA</name>
<organism evidence="6 7">
    <name type="scientific">Nocardia vinacea</name>
    <dbReference type="NCBI Taxonomy" id="96468"/>
    <lineage>
        <taxon>Bacteria</taxon>
        <taxon>Bacillati</taxon>
        <taxon>Actinomycetota</taxon>
        <taxon>Actinomycetes</taxon>
        <taxon>Mycobacteriales</taxon>
        <taxon>Nocardiaceae</taxon>
        <taxon>Nocardia</taxon>
    </lineage>
</organism>
<evidence type="ECO:0000256" key="5">
    <source>
        <dbReference type="SAM" id="Phobius"/>
    </source>
</evidence>
<dbReference type="RefSeq" id="WP_327093983.1">
    <property type="nucleotide sequence ID" value="NZ_CP109149.1"/>
</dbReference>
<evidence type="ECO:0000256" key="4">
    <source>
        <dbReference type="ARBA" id="ARBA00023136"/>
    </source>
</evidence>
<gene>
    <name evidence="6" type="ORF">OG563_13895</name>
</gene>
<proteinExistence type="predicted"/>
<keyword evidence="2 5" id="KW-0812">Transmembrane</keyword>
<dbReference type="EMBL" id="CP109441">
    <property type="protein sequence ID" value="WUV49193.1"/>
    <property type="molecule type" value="Genomic_DNA"/>
</dbReference>
<evidence type="ECO:0000256" key="1">
    <source>
        <dbReference type="ARBA" id="ARBA00004370"/>
    </source>
</evidence>
<dbReference type="Proteomes" id="UP001432062">
    <property type="component" value="Chromosome"/>
</dbReference>
<dbReference type="InterPro" id="IPR007593">
    <property type="entry name" value="CD225/Dispanin_fam"/>
</dbReference>
<evidence type="ECO:0000256" key="3">
    <source>
        <dbReference type="ARBA" id="ARBA00022989"/>
    </source>
</evidence>
<feature type="transmembrane region" description="Helical" evidence="5">
    <location>
        <begin position="24"/>
        <end position="51"/>
    </location>
</feature>
<dbReference type="Pfam" id="PF04505">
    <property type="entry name" value="CD225"/>
    <property type="match status" value="1"/>
</dbReference>
<evidence type="ECO:0000313" key="6">
    <source>
        <dbReference type="EMBL" id="WUV49193.1"/>
    </source>
</evidence>
<evidence type="ECO:0000256" key="2">
    <source>
        <dbReference type="ARBA" id="ARBA00022692"/>
    </source>
</evidence>
<protein>
    <submittedName>
        <fullName evidence="6">CD225/dispanin family protein</fullName>
    </submittedName>
</protein>
<keyword evidence="7" id="KW-1185">Reference proteome</keyword>
<accession>A0ABZ1Z133</accession>
<keyword evidence="3 5" id="KW-1133">Transmembrane helix</keyword>
<keyword evidence="4 5" id="KW-0472">Membrane</keyword>
<sequence>MTYGQQPGYGYLPAEPQFEPPAHLGFAVVATIIGTLTCLVGTALGLVAIVFGTQVHSKWIAGDVAGALDASKKARGWAIGAMVANVLCVVLGLGYLVVTLTQSSS</sequence>
<comment type="subcellular location">
    <subcellularLocation>
        <location evidence="1">Membrane</location>
    </subcellularLocation>
</comment>
<reference evidence="6" key="1">
    <citation type="submission" date="2022-10" db="EMBL/GenBank/DDBJ databases">
        <title>The complete genomes of actinobacterial strains from the NBC collection.</title>
        <authorList>
            <person name="Joergensen T.S."/>
            <person name="Alvarez Arevalo M."/>
            <person name="Sterndorff E.B."/>
            <person name="Faurdal D."/>
            <person name="Vuksanovic O."/>
            <person name="Mourched A.-S."/>
            <person name="Charusanti P."/>
            <person name="Shaw S."/>
            <person name="Blin K."/>
            <person name="Weber T."/>
        </authorList>
    </citation>
    <scope>NUCLEOTIDE SEQUENCE</scope>
    <source>
        <strain evidence="6">NBC_01482</strain>
    </source>
</reference>
<feature type="transmembrane region" description="Helical" evidence="5">
    <location>
        <begin position="77"/>
        <end position="98"/>
    </location>
</feature>
<evidence type="ECO:0000313" key="7">
    <source>
        <dbReference type="Proteomes" id="UP001432062"/>
    </source>
</evidence>